<evidence type="ECO:0000256" key="1">
    <source>
        <dbReference type="ARBA" id="ARBA00022801"/>
    </source>
</evidence>
<reference evidence="5 6" key="1">
    <citation type="submission" date="2011-05" db="EMBL/GenBank/DDBJ databases">
        <title>Complete sequence of Isoptericola variabilis 225.</title>
        <authorList>
            <consortium name="US DOE Joint Genome Institute"/>
            <person name="Lucas S."/>
            <person name="Han J."/>
            <person name="Lapidus A."/>
            <person name="Cheng J.-F."/>
            <person name="Goodwin L."/>
            <person name="Pitluck S."/>
            <person name="Peters L."/>
            <person name="Mikhailova N."/>
            <person name="Zeytun A."/>
            <person name="Han C."/>
            <person name="Tapia R."/>
            <person name="Land M."/>
            <person name="Hauser L."/>
            <person name="Kyrpides N."/>
            <person name="Ivanova N."/>
            <person name="Pagani I."/>
            <person name="Siebers A."/>
            <person name="Allgaier M."/>
            <person name="Thelen M."/>
            <person name="Hugenholtz P."/>
            <person name="Gladden J."/>
            <person name="Woyke T."/>
        </authorList>
    </citation>
    <scope>NUCLEOTIDE SEQUENCE [LARGE SCALE GENOMIC DNA]</scope>
    <source>
        <strain evidence="6">225</strain>
    </source>
</reference>
<sequence>MSADPDGSVGGADYAGPVQTFEQGAFDPAVIGTVPRPAPGEEGWASYTDADTERWAAEPPKSKARTPFERDRARVVHSSGLRRLGAKTQVLTPGSDDFVRTRLTHSLEVAQVGREMGRALGCDPDLVDTACLTHDLGHPPFGHNGERALAELASGIGGFEGNAQTLRLLTRLEPKIFADDGTPRGLNLTRASLDASVKYPWAFDEGPLRPDGRPTHKFGVYADDAPVFAWLRQGAPRGVRCMEAQVMDLADDISYSVHDVEDAVVGGRLDLAVLDDPEERARVVEHVRAWYGEWHDPDALDAALVRLRETGYLVTDFDGSRRALARLKDATSQLIGRFSGAAQDATRELYGDGPLTRYSARLVVPPETADEILALKGVAVTYVMAPRESEPVYQAQRDIIAELVEVLADRAPVALEPPFAADWDTAPDDAARLRVVVDQVASLTDVSAVQLHARLVRPGRA</sequence>
<dbReference type="InterPro" id="IPR026875">
    <property type="entry name" value="PHydrolase_assoc_dom"/>
</dbReference>
<evidence type="ECO:0000256" key="3">
    <source>
        <dbReference type="SAM" id="MobiDB-lite"/>
    </source>
</evidence>
<dbReference type="InterPro" id="IPR006261">
    <property type="entry name" value="dGTPase"/>
</dbReference>
<feature type="region of interest" description="Disordered" evidence="3">
    <location>
        <begin position="1"/>
        <end position="42"/>
    </location>
</feature>
<dbReference type="GO" id="GO:0008832">
    <property type="term" value="F:dGTPase activity"/>
    <property type="evidence" value="ECO:0007669"/>
    <property type="project" value="TreeGrafter"/>
</dbReference>
<dbReference type="NCBIfam" id="TIGR01353">
    <property type="entry name" value="dGTP_triPase"/>
    <property type="match status" value="1"/>
</dbReference>
<dbReference type="InterPro" id="IPR006674">
    <property type="entry name" value="HD_domain"/>
</dbReference>
<gene>
    <name evidence="5" type="ordered locus">Isova_1938</name>
</gene>
<dbReference type="Pfam" id="PF13286">
    <property type="entry name" value="HD_assoc"/>
    <property type="match status" value="1"/>
</dbReference>
<dbReference type="InterPro" id="IPR050135">
    <property type="entry name" value="dGTPase-like"/>
</dbReference>
<dbReference type="Pfam" id="PF01966">
    <property type="entry name" value="HD"/>
    <property type="match status" value="1"/>
</dbReference>
<dbReference type="InterPro" id="IPR003607">
    <property type="entry name" value="HD/PDEase_dom"/>
</dbReference>
<dbReference type="Gene3D" id="1.10.3210.10">
    <property type="entry name" value="Hypothetical protein af1432"/>
    <property type="match status" value="1"/>
</dbReference>
<dbReference type="InterPro" id="IPR023023">
    <property type="entry name" value="dNTPase_2"/>
</dbReference>
<dbReference type="GO" id="GO:0006203">
    <property type="term" value="P:dGTP catabolic process"/>
    <property type="evidence" value="ECO:0007669"/>
    <property type="project" value="TreeGrafter"/>
</dbReference>
<dbReference type="HOGENOM" id="CLU_028163_0_1_11"/>
<evidence type="ECO:0000313" key="5">
    <source>
        <dbReference type="EMBL" id="AEG44675.1"/>
    </source>
</evidence>
<dbReference type="SUPFAM" id="SSF109604">
    <property type="entry name" value="HD-domain/PDEase-like"/>
    <property type="match status" value="1"/>
</dbReference>
<dbReference type="STRING" id="743718.Isova_1938"/>
<feature type="domain" description="HD" evidence="4">
    <location>
        <begin position="102"/>
        <end position="256"/>
    </location>
</feature>
<dbReference type="AlphaFoldDB" id="F6FXE7"/>
<dbReference type="CDD" id="cd00077">
    <property type="entry name" value="HDc"/>
    <property type="match status" value="1"/>
</dbReference>
<keyword evidence="6" id="KW-1185">Reference proteome</keyword>
<keyword evidence="1 2" id="KW-0378">Hydrolase</keyword>
<dbReference type="EMBL" id="CP002810">
    <property type="protein sequence ID" value="AEG44675.1"/>
    <property type="molecule type" value="Genomic_DNA"/>
</dbReference>
<dbReference type="Proteomes" id="UP000009236">
    <property type="component" value="Chromosome"/>
</dbReference>
<dbReference type="NCBIfam" id="NF002829">
    <property type="entry name" value="PRK03007.1"/>
    <property type="match status" value="1"/>
</dbReference>
<dbReference type="HAMAP" id="MF_01212">
    <property type="entry name" value="dGTPase_type2"/>
    <property type="match status" value="1"/>
</dbReference>
<evidence type="ECO:0000256" key="2">
    <source>
        <dbReference type="HAMAP-Rule" id="MF_01212"/>
    </source>
</evidence>
<comment type="similarity">
    <text evidence="2">Belongs to the dGTPase family. Type 2 subfamily.</text>
</comment>
<protein>
    <recommendedName>
        <fullName evidence="2">Deoxyguanosinetriphosphate triphosphohydrolase-like protein</fullName>
    </recommendedName>
</protein>
<organism evidence="6">
    <name type="scientific">Isoptericola variabilis (strain 225)</name>
    <dbReference type="NCBI Taxonomy" id="743718"/>
    <lineage>
        <taxon>Bacteria</taxon>
        <taxon>Bacillati</taxon>
        <taxon>Actinomycetota</taxon>
        <taxon>Actinomycetes</taxon>
        <taxon>Micrococcales</taxon>
        <taxon>Promicromonosporaceae</taxon>
        <taxon>Isoptericola</taxon>
    </lineage>
</organism>
<accession>F6FXE7</accession>
<dbReference type="eggNOG" id="COG0232">
    <property type="taxonomic scope" value="Bacteria"/>
</dbReference>
<dbReference type="PANTHER" id="PTHR11373">
    <property type="entry name" value="DEOXYNUCLEOSIDE TRIPHOSPHATE TRIPHOSPHOHYDROLASE"/>
    <property type="match status" value="1"/>
</dbReference>
<dbReference type="PANTHER" id="PTHR11373:SF32">
    <property type="entry name" value="DEOXYGUANOSINETRIPHOSPHATE TRIPHOSPHOHYDROLASE"/>
    <property type="match status" value="1"/>
</dbReference>
<dbReference type="SMART" id="SM00471">
    <property type="entry name" value="HDc"/>
    <property type="match status" value="1"/>
</dbReference>
<evidence type="ECO:0000313" key="6">
    <source>
        <dbReference type="Proteomes" id="UP000009236"/>
    </source>
</evidence>
<dbReference type="PROSITE" id="PS51831">
    <property type="entry name" value="HD"/>
    <property type="match status" value="1"/>
</dbReference>
<name>F6FXE7_ISOV2</name>
<proteinExistence type="inferred from homology"/>
<dbReference type="KEGG" id="iva:Isova_1938"/>
<evidence type="ECO:0000259" key="4">
    <source>
        <dbReference type="PROSITE" id="PS51831"/>
    </source>
</evidence>